<accession>A0AA89BLG9</accession>
<dbReference type="SUPFAM" id="SSF52540">
    <property type="entry name" value="P-loop containing nucleoside triphosphate hydrolases"/>
    <property type="match status" value="1"/>
</dbReference>
<comment type="caution">
    <text evidence="5">The sequence shown here is derived from an EMBL/GenBank/DDBJ whole genome shotgun (WGS) entry which is preliminary data.</text>
</comment>
<keyword evidence="6" id="KW-1185">Reference proteome</keyword>
<dbReference type="EC" id="2.8.2.-" evidence="3"/>
<protein>
    <recommendedName>
        <fullName evidence="3">Sulfotransferase</fullName>
        <ecNumber evidence="3">2.8.2.-</ecNumber>
    </recommendedName>
</protein>
<sequence>MQVETAKPVTSITPNASQTSLLPRYLEEDELTEEFKELLSSLPRERGWVVPHIYKYHGVWHTPAQLRGVLALHQHFQAQDSDILLVTTPKSGTTWLKAIMFALMNRSRYPKSEQHPLLKTNPHVLVPFLEIKLYANKELPDLASFESPRLFCTHLSCATLPNSARDSACKIVYLCRNPRDTFVSLFHFSNKLRTQNLPANSIEEVFDMFCEGASVYGPFWDHVLGYWKESLRKPQKVFFLKYEEMKEQPTLHLKRLAEFLGCPFSKVEEKEGVVGDILELCSFGNMSNLVVNRGGRLDSGEEHSAYFRKGEVGDWKNYMTEEMVQRLEKISEQKFKGSGLCW</sequence>
<dbReference type="EMBL" id="JAVXUP010000161">
    <property type="protein sequence ID" value="KAK3035986.1"/>
    <property type="molecule type" value="Genomic_DNA"/>
</dbReference>
<dbReference type="GO" id="GO:0008146">
    <property type="term" value="F:sulfotransferase activity"/>
    <property type="evidence" value="ECO:0007669"/>
    <property type="project" value="InterPro"/>
</dbReference>
<dbReference type="InterPro" id="IPR027417">
    <property type="entry name" value="P-loop_NTPase"/>
</dbReference>
<feature type="domain" description="Sulfotransferase" evidence="4">
    <location>
        <begin position="80"/>
        <end position="339"/>
    </location>
</feature>
<reference evidence="5" key="1">
    <citation type="submission" date="2022-12" db="EMBL/GenBank/DDBJ databases">
        <title>Draft genome assemblies for two species of Escallonia (Escalloniales).</title>
        <authorList>
            <person name="Chanderbali A."/>
            <person name="Dervinis C."/>
            <person name="Anghel I."/>
            <person name="Soltis D."/>
            <person name="Soltis P."/>
            <person name="Zapata F."/>
        </authorList>
    </citation>
    <scope>NUCLEOTIDE SEQUENCE</scope>
    <source>
        <strain evidence="5">UCBG64.0493</strain>
        <tissue evidence="5">Leaf</tissue>
    </source>
</reference>
<evidence type="ECO:0000259" key="4">
    <source>
        <dbReference type="Pfam" id="PF00685"/>
    </source>
</evidence>
<dbReference type="Proteomes" id="UP001188597">
    <property type="component" value="Unassembled WGS sequence"/>
</dbReference>
<evidence type="ECO:0000256" key="3">
    <source>
        <dbReference type="RuleBase" id="RU361155"/>
    </source>
</evidence>
<dbReference type="Gene3D" id="3.40.50.300">
    <property type="entry name" value="P-loop containing nucleotide triphosphate hydrolases"/>
    <property type="match status" value="1"/>
</dbReference>
<evidence type="ECO:0000256" key="2">
    <source>
        <dbReference type="ARBA" id="ARBA00022679"/>
    </source>
</evidence>
<keyword evidence="2 3" id="KW-0808">Transferase</keyword>
<proteinExistence type="inferred from homology"/>
<evidence type="ECO:0000313" key="6">
    <source>
        <dbReference type="Proteomes" id="UP001188597"/>
    </source>
</evidence>
<dbReference type="AlphaFoldDB" id="A0AA89BLG9"/>
<evidence type="ECO:0000313" key="5">
    <source>
        <dbReference type="EMBL" id="KAK3035986.1"/>
    </source>
</evidence>
<organism evidence="5 6">
    <name type="scientific">Escallonia herrerae</name>
    <dbReference type="NCBI Taxonomy" id="1293975"/>
    <lineage>
        <taxon>Eukaryota</taxon>
        <taxon>Viridiplantae</taxon>
        <taxon>Streptophyta</taxon>
        <taxon>Embryophyta</taxon>
        <taxon>Tracheophyta</taxon>
        <taxon>Spermatophyta</taxon>
        <taxon>Magnoliopsida</taxon>
        <taxon>eudicotyledons</taxon>
        <taxon>Gunneridae</taxon>
        <taxon>Pentapetalae</taxon>
        <taxon>asterids</taxon>
        <taxon>campanulids</taxon>
        <taxon>Escalloniales</taxon>
        <taxon>Escalloniaceae</taxon>
        <taxon>Escallonia</taxon>
    </lineage>
</organism>
<dbReference type="Pfam" id="PF00685">
    <property type="entry name" value="Sulfotransfer_1"/>
    <property type="match status" value="1"/>
</dbReference>
<gene>
    <name evidence="5" type="ORF">RJ639_031159</name>
</gene>
<name>A0AA89BLG9_9ASTE</name>
<evidence type="ECO:0000256" key="1">
    <source>
        <dbReference type="ARBA" id="ARBA00005771"/>
    </source>
</evidence>
<dbReference type="PANTHER" id="PTHR11783">
    <property type="entry name" value="SULFOTRANSFERASE SULT"/>
    <property type="match status" value="1"/>
</dbReference>
<comment type="similarity">
    <text evidence="1 3">Belongs to the sulfotransferase 1 family.</text>
</comment>
<dbReference type="InterPro" id="IPR000863">
    <property type="entry name" value="Sulfotransferase_dom"/>
</dbReference>